<reference evidence="2" key="1">
    <citation type="submission" date="2024-03" db="EMBL/GenBank/DDBJ databases">
        <title>WGS assembly of Saponaria officinalis var. Norfolk2.</title>
        <authorList>
            <person name="Jenkins J."/>
            <person name="Shu S."/>
            <person name="Grimwood J."/>
            <person name="Barry K."/>
            <person name="Goodstein D."/>
            <person name="Schmutz J."/>
            <person name="Leebens-Mack J."/>
            <person name="Osbourn A."/>
        </authorList>
    </citation>
    <scope>NUCLEOTIDE SEQUENCE [LARGE SCALE GENOMIC DNA]</scope>
    <source>
        <strain evidence="2">JIC</strain>
    </source>
</reference>
<feature type="region of interest" description="Disordered" evidence="1">
    <location>
        <begin position="1"/>
        <end position="24"/>
    </location>
</feature>
<dbReference type="SUPFAM" id="SSF109920">
    <property type="entry name" value="Hypothetical protein At3g22680"/>
    <property type="match status" value="1"/>
</dbReference>
<keyword evidence="3" id="KW-1185">Reference proteome</keyword>
<evidence type="ECO:0000313" key="3">
    <source>
        <dbReference type="Proteomes" id="UP001443914"/>
    </source>
</evidence>
<organism evidence="2 3">
    <name type="scientific">Saponaria officinalis</name>
    <name type="common">Common soapwort</name>
    <name type="synonym">Lychnis saponaria</name>
    <dbReference type="NCBI Taxonomy" id="3572"/>
    <lineage>
        <taxon>Eukaryota</taxon>
        <taxon>Viridiplantae</taxon>
        <taxon>Streptophyta</taxon>
        <taxon>Embryophyta</taxon>
        <taxon>Tracheophyta</taxon>
        <taxon>Spermatophyta</taxon>
        <taxon>Magnoliopsida</taxon>
        <taxon>eudicotyledons</taxon>
        <taxon>Gunneridae</taxon>
        <taxon>Pentapetalae</taxon>
        <taxon>Caryophyllales</taxon>
        <taxon>Caryophyllaceae</taxon>
        <taxon>Caryophylleae</taxon>
        <taxon>Saponaria</taxon>
    </lineage>
</organism>
<dbReference type="AlphaFoldDB" id="A0AAW1N7R3"/>
<feature type="compositionally biased region" description="Polar residues" evidence="1">
    <location>
        <begin position="1"/>
        <end position="10"/>
    </location>
</feature>
<name>A0AAW1N7R3_SAPOF</name>
<dbReference type="GO" id="GO:0000419">
    <property type="term" value="C:RNA polymerase V complex"/>
    <property type="evidence" value="ECO:0007669"/>
    <property type="project" value="TreeGrafter"/>
</dbReference>
<evidence type="ECO:0000313" key="2">
    <source>
        <dbReference type="EMBL" id="KAK9757171.1"/>
    </source>
</evidence>
<comment type="caution">
    <text evidence="2">The sequence shown here is derived from an EMBL/GenBank/DDBJ whole genome shotgun (WGS) entry which is preliminary data.</text>
</comment>
<evidence type="ECO:0000256" key="1">
    <source>
        <dbReference type="SAM" id="MobiDB-lite"/>
    </source>
</evidence>
<dbReference type="InterPro" id="IPR015270">
    <property type="entry name" value="RDM1_plant"/>
</dbReference>
<dbReference type="PANTHER" id="PTHR36366">
    <property type="entry name" value="PROTEIN RDM1"/>
    <property type="match status" value="1"/>
</dbReference>
<protein>
    <recommendedName>
        <fullName evidence="4">Protein RDM1</fullName>
    </recommendedName>
</protein>
<dbReference type="EMBL" id="JBDFQZ010000001">
    <property type="protein sequence ID" value="KAK9757171.1"/>
    <property type="molecule type" value="Genomic_DNA"/>
</dbReference>
<dbReference type="Pfam" id="PF09187">
    <property type="entry name" value="RdDM_RDM1"/>
    <property type="match status" value="1"/>
</dbReference>
<gene>
    <name evidence="2" type="ORF">RND81_01G145300</name>
</gene>
<proteinExistence type="predicted"/>
<dbReference type="InterPro" id="IPR036319">
    <property type="entry name" value="RDM1_sf"/>
</dbReference>
<dbReference type="Gene3D" id="1.20.120.690">
    <property type="entry name" value="RDM1 protein domain"/>
    <property type="match status" value="1"/>
</dbReference>
<evidence type="ECO:0008006" key="4">
    <source>
        <dbReference type="Google" id="ProtNLM"/>
    </source>
</evidence>
<dbReference type="GO" id="GO:0080188">
    <property type="term" value="P:gene silencing by siRNA-directed DNA methylation"/>
    <property type="evidence" value="ECO:0007669"/>
    <property type="project" value="InterPro"/>
</dbReference>
<dbReference type="PANTHER" id="PTHR36366:SF1">
    <property type="entry name" value="PROTEIN RDM1"/>
    <property type="match status" value="1"/>
</dbReference>
<accession>A0AAW1N7R3</accession>
<sequence>MTQRPLSVNDQVDLVSSDDDGDMEVDAVPSGQKIKSEAGTHQSAVTKATQGSVLKKAKMYQEYMKNLPIPKERGSVILCNTWMGLAKSMKELYGQPLHYLTNVLLKQWDQARFETCDDNQSLDTVIHPLKAESTVWLVEDVHRRTASYHHLSKLWLRDPMYHAFVDPIFPKI</sequence>
<dbReference type="Proteomes" id="UP001443914">
    <property type="component" value="Unassembled WGS sequence"/>
</dbReference>